<dbReference type="Gene3D" id="1.25.40.10">
    <property type="entry name" value="Tetratricopeptide repeat domain"/>
    <property type="match status" value="4"/>
</dbReference>
<feature type="repeat" description="PPR" evidence="3">
    <location>
        <begin position="306"/>
        <end position="340"/>
    </location>
</feature>
<evidence type="ECO:0008006" key="7">
    <source>
        <dbReference type="Google" id="ProtNLM"/>
    </source>
</evidence>
<evidence type="ECO:0000313" key="5">
    <source>
        <dbReference type="EMBL" id="EPS73698.1"/>
    </source>
</evidence>
<feature type="repeat" description="PPR" evidence="3">
    <location>
        <begin position="271"/>
        <end position="305"/>
    </location>
</feature>
<dbReference type="InterPro" id="IPR002885">
    <property type="entry name" value="PPR_rpt"/>
</dbReference>
<dbReference type="AlphaFoldDB" id="S8ECM1"/>
<dbReference type="PANTHER" id="PTHR47938">
    <property type="entry name" value="RESPIRATORY COMPLEX I CHAPERONE (CIA84), PUTATIVE (AFU_ORTHOLOGUE AFUA_2G06020)-RELATED"/>
    <property type="match status" value="1"/>
</dbReference>
<dbReference type="InterPro" id="IPR011990">
    <property type="entry name" value="TPR-like_helical_dom_sf"/>
</dbReference>
<dbReference type="Pfam" id="PF13812">
    <property type="entry name" value="PPR_3"/>
    <property type="match status" value="1"/>
</dbReference>
<keyword evidence="2" id="KW-0677">Repeat</keyword>
<feature type="repeat" description="PPR" evidence="3">
    <location>
        <begin position="446"/>
        <end position="480"/>
    </location>
</feature>
<evidence type="ECO:0000256" key="4">
    <source>
        <dbReference type="SAM" id="MobiDB-lite"/>
    </source>
</evidence>
<protein>
    <recommendedName>
        <fullName evidence="7">Pentacotripeptide-repeat region of PRORP domain-containing protein</fullName>
    </recommendedName>
</protein>
<sequence length="500" mass="55709">MARLSHLRKFSQTKSSPVRNAVESSLPADRNRKNAILLPHRTLPTAKGQDLDAVNVIYSHLIHSDWDKLDESVSCLTPFRIKHVLLKSQKDHHLAFEFFKWVELKNSQLITLDVNCIALHILTKYRKFISAQSIIKKTLSDASIDLDFPRKLFDGLVYSYRMCDSSSLVFDALFKTHAHMKKFRNASDCFCWMKEYGFRPTVVSCNAYLSSLNSLNRGDIAIAFYREMRRCRISPNVYTINMAIKAYCDLGKLDSAARLFDETEAMGLSRNAASYNTLISGYCSKGLAVEALKLKSAMAKNGVDPDGFTYNALIAGLSKDGKLSEASKLLGEMKSRGVPPTVVTYNALMRGYGETGNSMRASELFEEMSKDGIKADVLSYNGVISGLCKEGKTLKAARMAKRLDKEKLAPNASTFAALVCGHCVRGDPDRALRVCRSMIRNGFHPDGATFEAMLSAFVRCRDFVGAVEVMKEMAKRSILPKPDILSHIVQGLSLNESIKL</sequence>
<dbReference type="PROSITE" id="PS51375">
    <property type="entry name" value="PPR"/>
    <property type="match status" value="7"/>
</dbReference>
<feature type="repeat" description="PPR" evidence="3">
    <location>
        <begin position="341"/>
        <end position="375"/>
    </location>
</feature>
<evidence type="ECO:0000313" key="6">
    <source>
        <dbReference type="Proteomes" id="UP000015453"/>
    </source>
</evidence>
<dbReference type="NCBIfam" id="TIGR00756">
    <property type="entry name" value="PPR"/>
    <property type="match status" value="7"/>
</dbReference>
<evidence type="ECO:0000256" key="3">
    <source>
        <dbReference type="PROSITE-ProRule" id="PRU00708"/>
    </source>
</evidence>
<proteinExistence type="inferred from homology"/>
<accession>S8ECM1</accession>
<dbReference type="Pfam" id="PF12854">
    <property type="entry name" value="PPR_1"/>
    <property type="match status" value="1"/>
</dbReference>
<dbReference type="OrthoDB" id="185373at2759"/>
<dbReference type="PANTHER" id="PTHR47938:SF24">
    <property type="entry name" value="PENTACOTRIPEPTIDE-REPEAT REGION OF PRORP DOMAIN-CONTAINING PROTEIN"/>
    <property type="match status" value="1"/>
</dbReference>
<comment type="caution">
    <text evidence="5">The sequence shown here is derived from an EMBL/GenBank/DDBJ whole genome shotgun (WGS) entry which is preliminary data.</text>
</comment>
<dbReference type="Proteomes" id="UP000015453">
    <property type="component" value="Unassembled WGS sequence"/>
</dbReference>
<reference evidence="5 6" key="1">
    <citation type="journal article" date="2013" name="BMC Genomics">
        <title>The miniature genome of a carnivorous plant Genlisea aurea contains a low number of genes and short non-coding sequences.</title>
        <authorList>
            <person name="Leushkin E.V."/>
            <person name="Sutormin R.A."/>
            <person name="Nabieva E.R."/>
            <person name="Penin A.A."/>
            <person name="Kondrashov A.S."/>
            <person name="Logacheva M.D."/>
        </authorList>
    </citation>
    <scope>NUCLEOTIDE SEQUENCE [LARGE SCALE GENOMIC DNA]</scope>
</reference>
<name>S8ECM1_9LAMI</name>
<gene>
    <name evidence="5" type="ORF">M569_01057</name>
</gene>
<feature type="region of interest" description="Disordered" evidence="4">
    <location>
        <begin position="1"/>
        <end position="26"/>
    </location>
</feature>
<feature type="repeat" description="PPR" evidence="3">
    <location>
        <begin position="411"/>
        <end position="445"/>
    </location>
</feature>
<evidence type="ECO:0000256" key="2">
    <source>
        <dbReference type="ARBA" id="ARBA00022737"/>
    </source>
</evidence>
<dbReference type="GO" id="GO:0003729">
    <property type="term" value="F:mRNA binding"/>
    <property type="evidence" value="ECO:0007669"/>
    <property type="project" value="TreeGrafter"/>
</dbReference>
<dbReference type="Pfam" id="PF13041">
    <property type="entry name" value="PPR_2"/>
    <property type="match status" value="3"/>
</dbReference>
<feature type="repeat" description="PPR" evidence="3">
    <location>
        <begin position="376"/>
        <end position="410"/>
    </location>
</feature>
<feature type="compositionally biased region" description="Basic residues" evidence="4">
    <location>
        <begin position="1"/>
        <end position="11"/>
    </location>
</feature>
<organism evidence="5 6">
    <name type="scientific">Genlisea aurea</name>
    <dbReference type="NCBI Taxonomy" id="192259"/>
    <lineage>
        <taxon>Eukaryota</taxon>
        <taxon>Viridiplantae</taxon>
        <taxon>Streptophyta</taxon>
        <taxon>Embryophyta</taxon>
        <taxon>Tracheophyta</taxon>
        <taxon>Spermatophyta</taxon>
        <taxon>Magnoliopsida</taxon>
        <taxon>eudicotyledons</taxon>
        <taxon>Gunneridae</taxon>
        <taxon>Pentapetalae</taxon>
        <taxon>asterids</taxon>
        <taxon>lamiids</taxon>
        <taxon>Lamiales</taxon>
        <taxon>Lentibulariaceae</taxon>
        <taxon>Genlisea</taxon>
    </lineage>
</organism>
<comment type="similarity">
    <text evidence="1">Belongs to the PPR family. P subfamily.</text>
</comment>
<evidence type="ECO:0000256" key="1">
    <source>
        <dbReference type="ARBA" id="ARBA00007626"/>
    </source>
</evidence>
<dbReference type="EMBL" id="AUSU01000343">
    <property type="protein sequence ID" value="EPS73698.1"/>
    <property type="molecule type" value="Genomic_DNA"/>
</dbReference>
<keyword evidence="6" id="KW-1185">Reference proteome</keyword>
<feature type="repeat" description="PPR" evidence="3">
    <location>
        <begin position="236"/>
        <end position="270"/>
    </location>
</feature>